<keyword evidence="2" id="KW-1185">Reference proteome</keyword>
<accession>A0A843VGC5</accession>
<evidence type="ECO:0000313" key="1">
    <source>
        <dbReference type="EMBL" id="MQL91453.1"/>
    </source>
</evidence>
<name>A0A843VGC5_COLES</name>
<organism evidence="1 2">
    <name type="scientific">Colocasia esculenta</name>
    <name type="common">Wild taro</name>
    <name type="synonym">Arum esculentum</name>
    <dbReference type="NCBI Taxonomy" id="4460"/>
    <lineage>
        <taxon>Eukaryota</taxon>
        <taxon>Viridiplantae</taxon>
        <taxon>Streptophyta</taxon>
        <taxon>Embryophyta</taxon>
        <taxon>Tracheophyta</taxon>
        <taxon>Spermatophyta</taxon>
        <taxon>Magnoliopsida</taxon>
        <taxon>Liliopsida</taxon>
        <taxon>Araceae</taxon>
        <taxon>Aroideae</taxon>
        <taxon>Colocasieae</taxon>
        <taxon>Colocasia</taxon>
    </lineage>
</organism>
<dbReference type="EMBL" id="NMUH01001341">
    <property type="protein sequence ID" value="MQL91453.1"/>
    <property type="molecule type" value="Genomic_DNA"/>
</dbReference>
<evidence type="ECO:0000313" key="2">
    <source>
        <dbReference type="Proteomes" id="UP000652761"/>
    </source>
</evidence>
<protein>
    <submittedName>
        <fullName evidence="1">Uncharacterized protein</fullName>
    </submittedName>
</protein>
<comment type="caution">
    <text evidence="1">The sequence shown here is derived from an EMBL/GenBank/DDBJ whole genome shotgun (WGS) entry which is preliminary data.</text>
</comment>
<gene>
    <name evidence="1" type="ORF">Taro_024060</name>
</gene>
<dbReference type="Proteomes" id="UP000652761">
    <property type="component" value="Unassembled WGS sequence"/>
</dbReference>
<reference evidence="1" key="1">
    <citation type="submission" date="2017-07" db="EMBL/GenBank/DDBJ databases">
        <title>Taro Niue Genome Assembly and Annotation.</title>
        <authorList>
            <person name="Atibalentja N."/>
            <person name="Keating K."/>
            <person name="Fields C.J."/>
        </authorList>
    </citation>
    <scope>NUCLEOTIDE SEQUENCE</scope>
    <source>
        <strain evidence="1">Niue_2</strain>
        <tissue evidence="1">Leaf</tissue>
    </source>
</reference>
<sequence>MECEAAGCGAEVDPLRSRAQQQRPVRSFHLFVCAVESDPGAQQRKVQSDQGNPSLARFGLSGIPEFAQRRNMEIGLVI</sequence>
<proteinExistence type="predicted"/>
<dbReference type="AlphaFoldDB" id="A0A843VGC5"/>